<reference evidence="3" key="2">
    <citation type="submission" date="2019-10" db="EMBL/GenBank/DDBJ databases">
        <title>A de novo genome assembly of a pear dwarfing rootstock.</title>
        <authorList>
            <person name="Wang F."/>
            <person name="Wang J."/>
            <person name="Li S."/>
            <person name="Zhang Y."/>
            <person name="Fang M."/>
            <person name="Ma L."/>
            <person name="Zhao Y."/>
            <person name="Jiang S."/>
        </authorList>
    </citation>
    <scope>NUCLEOTIDE SEQUENCE [LARGE SCALE GENOMIC DNA]</scope>
</reference>
<evidence type="ECO:0000256" key="1">
    <source>
        <dbReference type="SAM" id="MobiDB-lite"/>
    </source>
</evidence>
<sequence>MSNLISNSSSAATTSPPDMGMTGVSPVTPFGPTVSPALASSTSSVTHPLLSARQTHRQPRSSEEAEQSGEASSSWIVVPHEVKEAVLHELSPAGSLSGRLTSTSIMRNMTFPEIDMFNEVYVWSGDELVEQLPCKLFHFFSIQLSTMVEKGQTVLEEIMTDTLDQTLSHRQVHVHRGLGKVHLRDPSTSSSRERIKEIESLTSEVVDLKKQIAA</sequence>
<dbReference type="Proteomes" id="UP000327157">
    <property type="component" value="Chromosome 12"/>
</dbReference>
<proteinExistence type="predicted"/>
<evidence type="ECO:0000313" key="2">
    <source>
        <dbReference type="EMBL" id="KAB2630822.1"/>
    </source>
</evidence>
<dbReference type="AlphaFoldDB" id="A0A5N5HXB9"/>
<keyword evidence="3" id="KW-1185">Reference proteome</keyword>
<feature type="compositionally biased region" description="Low complexity" evidence="1">
    <location>
        <begin position="1"/>
        <end position="15"/>
    </location>
</feature>
<accession>A0A5N5HXB9</accession>
<gene>
    <name evidence="2" type="ORF">D8674_008341</name>
</gene>
<organism evidence="2 3">
    <name type="scientific">Pyrus ussuriensis x Pyrus communis</name>
    <dbReference type="NCBI Taxonomy" id="2448454"/>
    <lineage>
        <taxon>Eukaryota</taxon>
        <taxon>Viridiplantae</taxon>
        <taxon>Streptophyta</taxon>
        <taxon>Embryophyta</taxon>
        <taxon>Tracheophyta</taxon>
        <taxon>Spermatophyta</taxon>
        <taxon>Magnoliopsida</taxon>
        <taxon>eudicotyledons</taxon>
        <taxon>Gunneridae</taxon>
        <taxon>Pentapetalae</taxon>
        <taxon>rosids</taxon>
        <taxon>fabids</taxon>
        <taxon>Rosales</taxon>
        <taxon>Rosaceae</taxon>
        <taxon>Amygdaloideae</taxon>
        <taxon>Maleae</taxon>
        <taxon>Pyrus</taxon>
    </lineage>
</organism>
<feature type="region of interest" description="Disordered" evidence="1">
    <location>
        <begin position="1"/>
        <end position="74"/>
    </location>
</feature>
<comment type="caution">
    <text evidence="2">The sequence shown here is derived from an EMBL/GenBank/DDBJ whole genome shotgun (WGS) entry which is preliminary data.</text>
</comment>
<dbReference type="EMBL" id="SMOL01000143">
    <property type="protein sequence ID" value="KAB2630822.1"/>
    <property type="molecule type" value="Genomic_DNA"/>
</dbReference>
<reference evidence="2 3" key="3">
    <citation type="submission" date="2019-11" db="EMBL/GenBank/DDBJ databases">
        <title>A de novo genome assembly of a pear dwarfing rootstock.</title>
        <authorList>
            <person name="Wang F."/>
            <person name="Wang J."/>
            <person name="Li S."/>
            <person name="Zhang Y."/>
            <person name="Fang M."/>
            <person name="Ma L."/>
            <person name="Zhao Y."/>
            <person name="Jiang S."/>
        </authorList>
    </citation>
    <scope>NUCLEOTIDE SEQUENCE [LARGE SCALE GENOMIC DNA]</scope>
    <source>
        <strain evidence="2">S2</strain>
        <tissue evidence="2">Leaf</tissue>
    </source>
</reference>
<name>A0A5N5HXB9_9ROSA</name>
<evidence type="ECO:0000313" key="3">
    <source>
        <dbReference type="Proteomes" id="UP000327157"/>
    </source>
</evidence>
<protein>
    <submittedName>
        <fullName evidence="2">Uncharacterized protein</fullName>
    </submittedName>
</protein>
<reference evidence="2 3" key="1">
    <citation type="submission" date="2019-09" db="EMBL/GenBank/DDBJ databases">
        <authorList>
            <person name="Ou C."/>
        </authorList>
    </citation>
    <scope>NUCLEOTIDE SEQUENCE [LARGE SCALE GENOMIC DNA]</scope>
    <source>
        <strain evidence="2">S2</strain>
        <tissue evidence="2">Leaf</tissue>
    </source>
</reference>